<sequence>MLPFVNKKVFDNVNIYNCQELIPPLFMMTSFPRHHNNRSARGLTPSDNKFWKCSNLLLCYHW</sequence>
<comment type="caution">
    <text evidence="1">The sequence shown here is derived from an EMBL/GenBank/DDBJ whole genome shotgun (WGS) entry which is preliminary data.</text>
</comment>
<evidence type="ECO:0000313" key="1">
    <source>
        <dbReference type="EMBL" id="KRH93091.1"/>
    </source>
</evidence>
<accession>A0A0R0LUL6</accession>
<keyword evidence="2" id="KW-1185">Reference proteome</keyword>
<gene>
    <name evidence="1" type="ORF">M153_1547000595</name>
</gene>
<protein>
    <submittedName>
        <fullName evidence="1">Uncharacterized protein</fullName>
    </submittedName>
</protein>
<evidence type="ECO:0000313" key="2">
    <source>
        <dbReference type="Proteomes" id="UP000051530"/>
    </source>
</evidence>
<proteinExistence type="predicted"/>
<name>A0A0R0LUL6_9MICR</name>
<dbReference type="Proteomes" id="UP000051530">
    <property type="component" value="Unassembled WGS sequence"/>
</dbReference>
<reference evidence="1 2" key="1">
    <citation type="submission" date="2015-07" db="EMBL/GenBank/DDBJ databases">
        <title>The genome of Pseudoloma neurophilia, a relevant intracellular parasite of the zebrafish.</title>
        <authorList>
            <person name="Ndikumana S."/>
            <person name="Pelin A."/>
            <person name="Sanders J."/>
            <person name="Corradi N."/>
        </authorList>
    </citation>
    <scope>NUCLEOTIDE SEQUENCE [LARGE SCALE GENOMIC DNA]</scope>
    <source>
        <strain evidence="1 2">MK1</strain>
    </source>
</reference>
<dbReference type="VEuPathDB" id="MicrosporidiaDB:M153_1547000595"/>
<dbReference type="EMBL" id="LGUB01000495">
    <property type="protein sequence ID" value="KRH93091.1"/>
    <property type="molecule type" value="Genomic_DNA"/>
</dbReference>
<dbReference type="AlphaFoldDB" id="A0A0R0LUL6"/>
<organism evidence="1 2">
    <name type="scientific">Pseudoloma neurophilia</name>
    <dbReference type="NCBI Taxonomy" id="146866"/>
    <lineage>
        <taxon>Eukaryota</taxon>
        <taxon>Fungi</taxon>
        <taxon>Fungi incertae sedis</taxon>
        <taxon>Microsporidia</taxon>
        <taxon>Pseudoloma</taxon>
    </lineage>
</organism>